<feature type="region of interest" description="Disordered" evidence="1">
    <location>
        <begin position="1"/>
        <end position="26"/>
    </location>
</feature>
<dbReference type="Proteomes" id="UP001652432">
    <property type="component" value="Unassembled WGS sequence"/>
</dbReference>
<organism evidence="2 3">
    <name type="scientific">Suilimivivens aceti</name>
    <dbReference type="NCBI Taxonomy" id="2981774"/>
    <lineage>
        <taxon>Bacteria</taxon>
        <taxon>Bacillati</taxon>
        <taxon>Bacillota</taxon>
        <taxon>Clostridia</taxon>
        <taxon>Lachnospirales</taxon>
        <taxon>Lachnospiraceae</taxon>
        <taxon>Suilimivivens</taxon>
    </lineage>
</organism>
<gene>
    <name evidence="2" type="ORF">OCV77_03525</name>
</gene>
<dbReference type="RefSeq" id="WP_262573391.1">
    <property type="nucleotide sequence ID" value="NZ_JAOQKJ010000003.1"/>
</dbReference>
<evidence type="ECO:0000256" key="1">
    <source>
        <dbReference type="SAM" id="MobiDB-lite"/>
    </source>
</evidence>
<sequence>MSDSSMDAIKNGTKLPTRPNNDASSHKPVELNLLSANRKIVNMSFVLNFYQKDAVSDNRSQTNYLLYFTDSNGVQISDTQKIIADKVSTDGQDRTFRCSFNLKSQAYSKTESYYLNIVEESNEVPPQKEEFHIDIAFAVDSFDFFS</sequence>
<dbReference type="EMBL" id="JAOQKJ010000003">
    <property type="protein sequence ID" value="MCU6743580.1"/>
    <property type="molecule type" value="Genomic_DNA"/>
</dbReference>
<proteinExistence type="predicted"/>
<evidence type="ECO:0000313" key="2">
    <source>
        <dbReference type="EMBL" id="MCU6743580.1"/>
    </source>
</evidence>
<comment type="caution">
    <text evidence="2">The sequence shown here is derived from an EMBL/GenBank/DDBJ whole genome shotgun (WGS) entry which is preliminary data.</text>
</comment>
<evidence type="ECO:0000313" key="3">
    <source>
        <dbReference type="Proteomes" id="UP001652432"/>
    </source>
</evidence>
<name>A0ABT2T000_9FIRM</name>
<reference evidence="2 3" key="1">
    <citation type="journal article" date="2021" name="ISME Commun">
        <title>Automated analysis of genomic sequences facilitates high-throughput and comprehensive description of bacteria.</title>
        <authorList>
            <person name="Hitch T.C.A."/>
        </authorList>
    </citation>
    <scope>NUCLEOTIDE SEQUENCE [LARGE SCALE GENOMIC DNA]</scope>
    <source>
        <strain evidence="2 3">Sanger_18</strain>
    </source>
</reference>
<keyword evidence="3" id="KW-1185">Reference proteome</keyword>
<protein>
    <submittedName>
        <fullName evidence="2">Uncharacterized protein</fullName>
    </submittedName>
</protein>
<accession>A0ABT2T000</accession>